<organism evidence="1">
    <name type="scientific">marine metagenome</name>
    <dbReference type="NCBI Taxonomy" id="408172"/>
    <lineage>
        <taxon>unclassified sequences</taxon>
        <taxon>metagenomes</taxon>
        <taxon>ecological metagenomes</taxon>
    </lineage>
</organism>
<feature type="non-terminal residue" evidence="1">
    <location>
        <position position="1"/>
    </location>
</feature>
<accession>A0A382CPN6</accession>
<dbReference type="EMBL" id="UINC01035521">
    <property type="protein sequence ID" value="SVB28055.1"/>
    <property type="molecule type" value="Genomic_DNA"/>
</dbReference>
<protein>
    <submittedName>
        <fullName evidence="1">Uncharacterized protein</fullName>
    </submittedName>
</protein>
<gene>
    <name evidence="1" type="ORF">METZ01_LOCUS180909</name>
</gene>
<name>A0A382CPN6_9ZZZZ</name>
<sequence length="58" mass="6665">VQTFLLNGQVDNYEKYQYMVGQLRAYEAILQEISTLLTNKEPEDNENTGTVIDINAKQ</sequence>
<reference evidence="1" key="1">
    <citation type="submission" date="2018-05" db="EMBL/GenBank/DDBJ databases">
        <authorList>
            <person name="Lanie J.A."/>
            <person name="Ng W.-L."/>
            <person name="Kazmierczak K.M."/>
            <person name="Andrzejewski T.M."/>
            <person name="Davidsen T.M."/>
            <person name="Wayne K.J."/>
            <person name="Tettelin H."/>
            <person name="Glass J.I."/>
            <person name="Rusch D."/>
            <person name="Podicherti R."/>
            <person name="Tsui H.-C.T."/>
            <person name="Winkler M.E."/>
        </authorList>
    </citation>
    <scope>NUCLEOTIDE SEQUENCE</scope>
</reference>
<dbReference type="AlphaFoldDB" id="A0A382CPN6"/>
<evidence type="ECO:0000313" key="1">
    <source>
        <dbReference type="EMBL" id="SVB28055.1"/>
    </source>
</evidence>
<proteinExistence type="predicted"/>